<dbReference type="InterPro" id="IPR051462">
    <property type="entry name" value="CBS_domain-containing"/>
</dbReference>
<feature type="domain" description="CBS" evidence="5">
    <location>
        <begin position="65"/>
        <end position="123"/>
    </location>
</feature>
<protein>
    <recommendedName>
        <fullName evidence="5">CBS domain-containing protein</fullName>
    </recommendedName>
</protein>
<dbReference type="Gene3D" id="3.10.20.90">
    <property type="entry name" value="Phosphatidylinositol 3-kinase Catalytic Subunit, Chain A, domain 1"/>
    <property type="match status" value="1"/>
</dbReference>
<keyword evidence="4" id="KW-0472">Membrane</keyword>
<dbReference type="InterPro" id="IPR000270">
    <property type="entry name" value="PB1_dom"/>
</dbReference>
<dbReference type="InterPro" id="IPR046342">
    <property type="entry name" value="CBS_dom_sf"/>
</dbReference>
<feature type="compositionally biased region" description="Basic and acidic residues" evidence="3">
    <location>
        <begin position="26"/>
        <end position="42"/>
    </location>
</feature>
<reference evidence="6 7" key="1">
    <citation type="submission" date="2024-04" db="EMBL/GenBank/DDBJ databases">
        <title>genome sequences of Mucor flavus KT1a and Helicostylum pulchrum KT1b strains isolation_sourced from the surface of a dry-aged beef.</title>
        <authorList>
            <person name="Toyotome T."/>
            <person name="Hosono M."/>
            <person name="Torimaru M."/>
            <person name="Fukuda K."/>
            <person name="Mikami N."/>
        </authorList>
    </citation>
    <scope>NUCLEOTIDE SEQUENCE [LARGE SCALE GENOMIC DNA]</scope>
    <source>
        <strain evidence="6 7">KT1b</strain>
    </source>
</reference>
<evidence type="ECO:0000313" key="7">
    <source>
        <dbReference type="Proteomes" id="UP001476247"/>
    </source>
</evidence>
<dbReference type="SMART" id="SM00666">
    <property type="entry name" value="PB1"/>
    <property type="match status" value="1"/>
</dbReference>
<keyword evidence="2" id="KW-0129">CBS domain</keyword>
<keyword evidence="7" id="KW-1185">Reference proteome</keyword>
<feature type="domain" description="CBS" evidence="5">
    <location>
        <begin position="132"/>
        <end position="188"/>
    </location>
</feature>
<dbReference type="CDD" id="cd17782">
    <property type="entry name" value="CBS_pair_MUG70_2"/>
    <property type="match status" value="1"/>
</dbReference>
<feature type="transmembrane region" description="Helical" evidence="4">
    <location>
        <begin position="598"/>
        <end position="617"/>
    </location>
</feature>
<dbReference type="SUPFAM" id="SSF54631">
    <property type="entry name" value="CBS-domain pair"/>
    <property type="match status" value="2"/>
</dbReference>
<dbReference type="CDD" id="cd17781">
    <property type="entry name" value="CBS_pair_MUG70_1"/>
    <property type="match status" value="1"/>
</dbReference>
<proteinExistence type="predicted"/>
<gene>
    <name evidence="6" type="ORF">HPULCUR_010600</name>
</gene>
<keyword evidence="4" id="KW-0812">Transmembrane</keyword>
<dbReference type="Pfam" id="PF00564">
    <property type="entry name" value="PB1"/>
    <property type="match status" value="1"/>
</dbReference>
<evidence type="ECO:0000256" key="2">
    <source>
        <dbReference type="PROSITE-ProRule" id="PRU00703"/>
    </source>
</evidence>
<evidence type="ECO:0000313" key="6">
    <source>
        <dbReference type="EMBL" id="GAA5805087.1"/>
    </source>
</evidence>
<evidence type="ECO:0000256" key="4">
    <source>
        <dbReference type="SAM" id="Phobius"/>
    </source>
</evidence>
<sequence length="623" mass="68222">MSSKRPVKAQTEATETLDSTGRQRQLKRDETIRKKLEQEFSKKRPNNSSRTLGKNRRVAGTVSALKPGQALTVKESMLVMESAQLMAANRCDCVLVIDDNDHLSGIFTAKDIAYRLVAENLDARTTPVIDIMTKGPMCVTSDTSATEALNLMVSKGFRHLPVCNEEGDIFGLLDITKCLYGALEKMERAFGSSQVLYNAIEGVEKEWAGTPAQLTEYLESLRQHMSCPNLESVLDGTPPAEVKYKTNVRDIAIMMKELHTTAVLVHRHHNLAGIFTSKDIVLRVIAAGLNPENCTVVRVMTPSPDTASPDTTVLDALKLMNEGHYLNLPVLDNGIVIGMVDVLKLTYVTLEQMNGMDGRQGPEGGPMWGRFWDSFGAVDIAESGSQISDASSHLHSRSMISNTISPQPSTSLSQLKSYSDISPNESASMVNYSNQDQVSSVAMTDDPTKFTFKFTSAKNNTHRVVCKPEFNELLESVRVKLLPEHGDDVGDQEWLSMSYLDDEEDSVLMSCDADVTDAVNLSKKVGQTRVRLLVQDQTQQKVTSNVDAYTNPPSVIKEQTTIPPLSPATAPVATAQIKKKSIKKSTPPSLPAAKQVDLLLPAAIGFLGVVIIGVFSYSKLQNK</sequence>
<feature type="region of interest" description="Disordered" evidence="3">
    <location>
        <begin position="1"/>
        <end position="57"/>
    </location>
</feature>
<evidence type="ECO:0000256" key="3">
    <source>
        <dbReference type="SAM" id="MobiDB-lite"/>
    </source>
</evidence>
<comment type="caution">
    <text evidence="6">The sequence shown here is derived from an EMBL/GenBank/DDBJ whole genome shotgun (WGS) entry which is preliminary data.</text>
</comment>
<accession>A0ABP9YFN2</accession>
<dbReference type="InterPro" id="IPR000644">
    <property type="entry name" value="CBS_dom"/>
</dbReference>
<dbReference type="EMBL" id="BAABUJ010000041">
    <property type="protein sequence ID" value="GAA5805087.1"/>
    <property type="molecule type" value="Genomic_DNA"/>
</dbReference>
<keyword evidence="4" id="KW-1133">Transmembrane helix</keyword>
<dbReference type="SMART" id="SM00116">
    <property type="entry name" value="CBS"/>
    <property type="match status" value="4"/>
</dbReference>
<organism evidence="6 7">
    <name type="scientific">Helicostylum pulchrum</name>
    <dbReference type="NCBI Taxonomy" id="562976"/>
    <lineage>
        <taxon>Eukaryota</taxon>
        <taxon>Fungi</taxon>
        <taxon>Fungi incertae sedis</taxon>
        <taxon>Mucoromycota</taxon>
        <taxon>Mucoromycotina</taxon>
        <taxon>Mucoromycetes</taxon>
        <taxon>Mucorales</taxon>
        <taxon>Mucorineae</taxon>
        <taxon>Mucoraceae</taxon>
        <taxon>Helicostylum</taxon>
    </lineage>
</organism>
<dbReference type="PANTHER" id="PTHR48108">
    <property type="entry name" value="CBS DOMAIN-CONTAINING PROTEIN CBSX2, CHLOROPLASTIC"/>
    <property type="match status" value="1"/>
</dbReference>
<dbReference type="Proteomes" id="UP001476247">
    <property type="component" value="Unassembled WGS sequence"/>
</dbReference>
<name>A0ABP9YFN2_9FUNG</name>
<feature type="domain" description="CBS" evidence="5">
    <location>
        <begin position="300"/>
        <end position="356"/>
    </location>
</feature>
<evidence type="ECO:0000256" key="1">
    <source>
        <dbReference type="ARBA" id="ARBA00022737"/>
    </source>
</evidence>
<dbReference type="SUPFAM" id="SSF54277">
    <property type="entry name" value="CAD &amp; PB1 domains"/>
    <property type="match status" value="1"/>
</dbReference>
<feature type="compositionally biased region" description="Polar residues" evidence="3">
    <location>
        <begin position="11"/>
        <end position="23"/>
    </location>
</feature>
<dbReference type="PANTHER" id="PTHR48108:SF26">
    <property type="entry name" value="CBS DOMAIN-CONTAINING PROTEIN DDB_G0289609"/>
    <property type="match status" value="1"/>
</dbReference>
<dbReference type="Pfam" id="PF00571">
    <property type="entry name" value="CBS"/>
    <property type="match status" value="3"/>
</dbReference>
<dbReference type="PROSITE" id="PS51371">
    <property type="entry name" value="CBS"/>
    <property type="match status" value="3"/>
</dbReference>
<keyword evidence="1" id="KW-0677">Repeat</keyword>
<evidence type="ECO:0000259" key="5">
    <source>
        <dbReference type="PROSITE" id="PS51371"/>
    </source>
</evidence>
<dbReference type="Gene3D" id="3.10.580.10">
    <property type="entry name" value="CBS-domain"/>
    <property type="match status" value="2"/>
</dbReference>